<feature type="non-terminal residue" evidence="2">
    <location>
        <position position="1"/>
    </location>
</feature>
<protein>
    <submittedName>
        <fullName evidence="2">Uncharacterized protein</fullName>
    </submittedName>
</protein>
<feature type="compositionally biased region" description="Low complexity" evidence="1">
    <location>
        <begin position="1"/>
        <end position="11"/>
    </location>
</feature>
<feature type="non-terminal residue" evidence="2">
    <location>
        <position position="93"/>
    </location>
</feature>
<evidence type="ECO:0000313" key="2">
    <source>
        <dbReference type="EMBL" id="KAK5180314.1"/>
    </source>
</evidence>
<keyword evidence="3" id="KW-1185">Reference proteome</keyword>
<dbReference type="Proteomes" id="UP001357485">
    <property type="component" value="Unassembled WGS sequence"/>
</dbReference>
<dbReference type="EMBL" id="JAVRRA010019438">
    <property type="protein sequence ID" value="KAK5180314.1"/>
    <property type="molecule type" value="Genomic_DNA"/>
</dbReference>
<evidence type="ECO:0000313" key="3">
    <source>
        <dbReference type="Proteomes" id="UP001357485"/>
    </source>
</evidence>
<reference evidence="2 3" key="1">
    <citation type="submission" date="2023-08" db="EMBL/GenBank/DDBJ databases">
        <title>Black Yeasts Isolated from many extreme environments.</title>
        <authorList>
            <person name="Coleine C."/>
            <person name="Stajich J.E."/>
            <person name="Selbmann L."/>
        </authorList>
    </citation>
    <scope>NUCLEOTIDE SEQUENCE [LARGE SCALE GENOMIC DNA]</scope>
    <source>
        <strain evidence="2 3">CCFEE 536</strain>
    </source>
</reference>
<accession>A0ABR0LIX5</accession>
<proteinExistence type="predicted"/>
<evidence type="ECO:0000256" key="1">
    <source>
        <dbReference type="SAM" id="MobiDB-lite"/>
    </source>
</evidence>
<feature type="region of interest" description="Disordered" evidence="1">
    <location>
        <begin position="1"/>
        <end position="54"/>
    </location>
</feature>
<feature type="compositionally biased region" description="Basic residues" evidence="1">
    <location>
        <begin position="12"/>
        <end position="25"/>
    </location>
</feature>
<name>A0ABR0LIX5_9PEZI</name>
<sequence length="93" mass="10288">PARAPPASAVSRRSRTRPTRRKRPLKPTTSPSSRRQRTLRTVRPTASGGAVSTCRARDPSWALASVREISASAGVCVVLREDRIWILRPFGRI</sequence>
<gene>
    <name evidence="2" type="ORF">LTR16_010546</name>
</gene>
<comment type="caution">
    <text evidence="2">The sequence shown here is derived from an EMBL/GenBank/DDBJ whole genome shotgun (WGS) entry which is preliminary data.</text>
</comment>
<organism evidence="2 3">
    <name type="scientific">Cryomyces antarcticus</name>
    <dbReference type="NCBI Taxonomy" id="329879"/>
    <lineage>
        <taxon>Eukaryota</taxon>
        <taxon>Fungi</taxon>
        <taxon>Dikarya</taxon>
        <taxon>Ascomycota</taxon>
        <taxon>Pezizomycotina</taxon>
        <taxon>Dothideomycetes</taxon>
        <taxon>Dothideomycetes incertae sedis</taxon>
        <taxon>Cryomyces</taxon>
    </lineage>
</organism>